<dbReference type="AlphaFoldDB" id="A6HX15"/>
<evidence type="ECO:0000313" key="2">
    <source>
        <dbReference type="EMBL" id="EDM11746.1"/>
    </source>
</evidence>
<feature type="region of interest" description="Disordered" evidence="1">
    <location>
        <begin position="1"/>
        <end position="40"/>
    </location>
</feature>
<feature type="non-terminal residue" evidence="2">
    <location>
        <position position="89"/>
    </location>
</feature>
<organism evidence="2 3">
    <name type="scientific">Rattus norvegicus</name>
    <name type="common">Rat</name>
    <dbReference type="NCBI Taxonomy" id="10116"/>
    <lineage>
        <taxon>Eukaryota</taxon>
        <taxon>Metazoa</taxon>
        <taxon>Chordata</taxon>
        <taxon>Craniata</taxon>
        <taxon>Vertebrata</taxon>
        <taxon>Euteleostomi</taxon>
        <taxon>Mammalia</taxon>
        <taxon>Eutheria</taxon>
        <taxon>Euarchontoglires</taxon>
        <taxon>Glires</taxon>
        <taxon>Rodentia</taxon>
        <taxon>Myomorpha</taxon>
        <taxon>Muroidea</taxon>
        <taxon>Muridae</taxon>
        <taxon>Murinae</taxon>
        <taxon>Rattus</taxon>
    </lineage>
</organism>
<name>A6HX15_RAT</name>
<evidence type="ECO:0000256" key="1">
    <source>
        <dbReference type="SAM" id="MobiDB-lite"/>
    </source>
</evidence>
<accession>A6HX15</accession>
<proteinExistence type="predicted"/>
<gene>
    <name evidence="2 4" type="primary">Ctbp2</name>
    <name evidence="2" type="ORF">rCG_48481</name>
</gene>
<protein>
    <submittedName>
        <fullName evidence="2">C-terminal binding protein 2, isoform CRA_d</fullName>
    </submittedName>
</protein>
<dbReference type="RGD" id="68372">
    <property type="gene designation" value="Ctbp2"/>
</dbReference>
<reference evidence="3" key="1">
    <citation type="submission" date="2005-09" db="EMBL/GenBank/DDBJ databases">
        <authorList>
            <person name="Mural R.J."/>
            <person name="Li P.W."/>
            <person name="Adams M.D."/>
            <person name="Amanatides P.G."/>
            <person name="Baden-Tillson H."/>
            <person name="Barnstead M."/>
            <person name="Chin S.H."/>
            <person name="Dew I."/>
            <person name="Evans C.A."/>
            <person name="Ferriera S."/>
            <person name="Flanigan M."/>
            <person name="Fosler C."/>
            <person name="Glodek A."/>
            <person name="Gu Z."/>
            <person name="Holt R.A."/>
            <person name="Jennings D."/>
            <person name="Kraft C.L."/>
            <person name="Lu F."/>
            <person name="Nguyen T."/>
            <person name="Nusskern D.R."/>
            <person name="Pfannkoch C.M."/>
            <person name="Sitter C."/>
            <person name="Sutton G.G."/>
            <person name="Venter J.C."/>
            <person name="Wang Z."/>
            <person name="Woodage T."/>
            <person name="Zheng X.H."/>
            <person name="Zhong F."/>
        </authorList>
    </citation>
    <scope>NUCLEOTIDE SEQUENCE [LARGE SCALE GENOMIC DNA]</scope>
    <source>
        <strain>BN</strain>
        <strain evidence="3">Sprague-Dawley</strain>
    </source>
</reference>
<dbReference type="Proteomes" id="UP000234681">
    <property type="component" value="Chromosome 1"/>
</dbReference>
<dbReference type="EMBL" id="CH473953">
    <property type="protein sequence ID" value="EDM11746.1"/>
    <property type="molecule type" value="Genomic_DNA"/>
</dbReference>
<sequence>MSGRGSVLPQDYYGDPSRGTRVPKEPPFYRDPGTSRPVPSYGVLGSRIPWEQVQGQLPALQDAGHLYRESGSKTVLHGQRTHCRAPSPG</sequence>
<evidence type="ECO:0000313" key="3">
    <source>
        <dbReference type="Proteomes" id="UP000234681"/>
    </source>
</evidence>
<evidence type="ECO:0000313" key="4">
    <source>
        <dbReference type="RGD" id="68372"/>
    </source>
</evidence>